<dbReference type="Gene3D" id="1.20.120.1750">
    <property type="match status" value="1"/>
</dbReference>
<keyword evidence="12" id="KW-1185">Reference proteome</keyword>
<feature type="domain" description="RING-type" evidence="10">
    <location>
        <begin position="1"/>
        <end position="87"/>
    </location>
</feature>
<dbReference type="SUPFAM" id="SSF57850">
    <property type="entry name" value="RING/U-box"/>
    <property type="match status" value="1"/>
</dbReference>
<evidence type="ECO:0000256" key="6">
    <source>
        <dbReference type="ARBA" id="ARBA00022737"/>
    </source>
</evidence>
<dbReference type="InterPro" id="IPR047548">
    <property type="entry name" value="Rcat_RBR_RNF14"/>
</dbReference>
<evidence type="ECO:0000259" key="10">
    <source>
        <dbReference type="PROSITE" id="PS51873"/>
    </source>
</evidence>
<dbReference type="EC" id="2.3.2.31" evidence="3"/>
<keyword evidence="9" id="KW-0862">Zinc</keyword>
<sequence length="107" mass="12359">MERRFGRKNIVRLVDKYHEEQANKKWLDSSTMACAGCGVSVEKSLGCNHMTCAKCKTHFCYKCGQKLQPTNPYKHFSTPGQPCFNKLFDVNSEVDMDDWEMDVWADL</sequence>
<comment type="catalytic activity">
    <reaction evidence="1">
        <text>[E2 ubiquitin-conjugating enzyme]-S-ubiquitinyl-L-cysteine + [acceptor protein]-L-lysine = [E2 ubiquitin-conjugating enzyme]-L-cysteine + [acceptor protein]-N(6)-ubiquitinyl-L-lysine.</text>
        <dbReference type="EC" id="2.3.2.31"/>
    </reaction>
</comment>
<evidence type="ECO:0000256" key="9">
    <source>
        <dbReference type="ARBA" id="ARBA00022833"/>
    </source>
</evidence>
<keyword evidence="5" id="KW-0479">Metal-binding</keyword>
<name>A0ABR2ZVC9_9AGAR</name>
<evidence type="ECO:0000256" key="4">
    <source>
        <dbReference type="ARBA" id="ARBA00022679"/>
    </source>
</evidence>
<dbReference type="CDD" id="cd20354">
    <property type="entry name" value="Rcat_RBR_RNF14"/>
    <property type="match status" value="1"/>
</dbReference>
<evidence type="ECO:0000256" key="8">
    <source>
        <dbReference type="ARBA" id="ARBA00022786"/>
    </source>
</evidence>
<evidence type="ECO:0000256" key="1">
    <source>
        <dbReference type="ARBA" id="ARBA00001798"/>
    </source>
</evidence>
<dbReference type="InterPro" id="IPR044066">
    <property type="entry name" value="TRIAD_supradom"/>
</dbReference>
<dbReference type="InterPro" id="IPR031127">
    <property type="entry name" value="E3_UB_ligase_RBR"/>
</dbReference>
<evidence type="ECO:0000313" key="12">
    <source>
        <dbReference type="Proteomes" id="UP001437256"/>
    </source>
</evidence>
<comment type="caution">
    <text evidence="11">The sequence shown here is derived from an EMBL/GenBank/DDBJ whole genome shotgun (WGS) entry which is preliminary data.</text>
</comment>
<evidence type="ECO:0000256" key="3">
    <source>
        <dbReference type="ARBA" id="ARBA00012251"/>
    </source>
</evidence>
<keyword evidence="6" id="KW-0677">Repeat</keyword>
<dbReference type="PANTHER" id="PTHR11685">
    <property type="entry name" value="RBR FAMILY RING FINGER AND IBR DOMAIN-CONTAINING"/>
    <property type="match status" value="1"/>
</dbReference>
<dbReference type="EMBL" id="JBBXMP010000065">
    <property type="protein sequence ID" value="KAL0064257.1"/>
    <property type="molecule type" value="Genomic_DNA"/>
</dbReference>
<evidence type="ECO:0000256" key="7">
    <source>
        <dbReference type="ARBA" id="ARBA00022771"/>
    </source>
</evidence>
<dbReference type="PROSITE" id="PS51873">
    <property type="entry name" value="TRIAD"/>
    <property type="match status" value="1"/>
</dbReference>
<evidence type="ECO:0000256" key="2">
    <source>
        <dbReference type="ARBA" id="ARBA00004906"/>
    </source>
</evidence>
<dbReference type="Proteomes" id="UP001437256">
    <property type="component" value="Unassembled WGS sequence"/>
</dbReference>
<organism evidence="11 12">
    <name type="scientific">Marasmius tenuissimus</name>
    <dbReference type="NCBI Taxonomy" id="585030"/>
    <lineage>
        <taxon>Eukaryota</taxon>
        <taxon>Fungi</taxon>
        <taxon>Dikarya</taxon>
        <taxon>Basidiomycota</taxon>
        <taxon>Agaricomycotina</taxon>
        <taxon>Agaricomycetes</taxon>
        <taxon>Agaricomycetidae</taxon>
        <taxon>Agaricales</taxon>
        <taxon>Marasmiineae</taxon>
        <taxon>Marasmiaceae</taxon>
        <taxon>Marasmius</taxon>
    </lineage>
</organism>
<evidence type="ECO:0000256" key="5">
    <source>
        <dbReference type="ARBA" id="ARBA00022723"/>
    </source>
</evidence>
<gene>
    <name evidence="11" type="ORF">AAF712_008842</name>
</gene>
<dbReference type="SMART" id="SM00647">
    <property type="entry name" value="IBR"/>
    <property type="match status" value="1"/>
</dbReference>
<keyword evidence="4" id="KW-0808">Transferase</keyword>
<keyword evidence="7" id="KW-0863">Zinc-finger</keyword>
<comment type="pathway">
    <text evidence="2">Protein modification; protein ubiquitination.</text>
</comment>
<keyword evidence="8" id="KW-0833">Ubl conjugation pathway</keyword>
<reference evidence="11 12" key="1">
    <citation type="submission" date="2024-05" db="EMBL/GenBank/DDBJ databases">
        <title>A draft genome resource for the thread blight pathogen Marasmius tenuissimus strain MS-2.</title>
        <authorList>
            <person name="Yulfo-Soto G.E."/>
            <person name="Baruah I.K."/>
            <person name="Amoako-Attah I."/>
            <person name="Bukari Y."/>
            <person name="Meinhardt L.W."/>
            <person name="Bailey B.A."/>
            <person name="Cohen S.P."/>
        </authorList>
    </citation>
    <scope>NUCLEOTIDE SEQUENCE [LARGE SCALE GENOMIC DNA]</scope>
    <source>
        <strain evidence="11 12">MS-2</strain>
    </source>
</reference>
<dbReference type="InterPro" id="IPR002867">
    <property type="entry name" value="IBR_dom"/>
</dbReference>
<proteinExistence type="predicted"/>
<accession>A0ABR2ZVC9</accession>
<dbReference type="Pfam" id="PF22191">
    <property type="entry name" value="IBR_1"/>
    <property type="match status" value="1"/>
</dbReference>
<protein>
    <recommendedName>
        <fullName evidence="3">RBR-type E3 ubiquitin transferase</fullName>
        <ecNumber evidence="3">2.3.2.31</ecNumber>
    </recommendedName>
</protein>
<evidence type="ECO:0000313" key="11">
    <source>
        <dbReference type="EMBL" id="KAL0064257.1"/>
    </source>
</evidence>